<name>A0A3A9VS71_9ACTN</name>
<evidence type="ECO:0000313" key="6">
    <source>
        <dbReference type="EMBL" id="RKN03590.1"/>
    </source>
</evidence>
<comment type="similarity">
    <text evidence="1 4">Belongs to the class-II DAHP synthase family.</text>
</comment>
<feature type="binding site" evidence="3">
    <location>
        <position position="153"/>
    </location>
    <ligand>
        <name>phosphoenolpyruvate</name>
        <dbReference type="ChEBI" id="CHEBI:58702"/>
    </ligand>
</feature>
<feature type="compositionally biased region" description="Low complexity" evidence="5">
    <location>
        <begin position="7"/>
        <end position="25"/>
    </location>
</feature>
<keyword evidence="4" id="KW-0057">Aromatic amino acid biosynthesis</keyword>
<dbReference type="EMBL" id="RBDX01000047">
    <property type="protein sequence ID" value="RKN03590.1"/>
    <property type="molecule type" value="Genomic_DNA"/>
</dbReference>
<dbReference type="InterPro" id="IPR002480">
    <property type="entry name" value="DAHP_synth_2"/>
</dbReference>
<feature type="binding site" evidence="3">
    <location>
        <position position="284"/>
    </location>
    <ligand>
        <name>phosphoenolpyruvate</name>
        <dbReference type="ChEBI" id="CHEBI:58702"/>
    </ligand>
</feature>
<dbReference type="Proteomes" id="UP000275024">
    <property type="component" value="Unassembled WGS sequence"/>
</dbReference>
<dbReference type="SUPFAM" id="SSF51569">
    <property type="entry name" value="Aldolase"/>
    <property type="match status" value="1"/>
</dbReference>
<comment type="caution">
    <text evidence="6">The sequence shown here is derived from an EMBL/GenBank/DDBJ whole genome shotgun (WGS) entry which is preliminary data.</text>
</comment>
<dbReference type="EC" id="2.5.1.54" evidence="4"/>
<dbReference type="AlphaFoldDB" id="A0A3A9VS71"/>
<dbReference type="GO" id="GO:0008652">
    <property type="term" value="P:amino acid biosynthetic process"/>
    <property type="evidence" value="ECO:0007669"/>
    <property type="project" value="UniProtKB-KW"/>
</dbReference>
<evidence type="ECO:0000256" key="1">
    <source>
        <dbReference type="ARBA" id="ARBA00008911"/>
    </source>
</evidence>
<dbReference type="EMBL" id="RBDY01000047">
    <property type="protein sequence ID" value="RKN13444.1"/>
    <property type="molecule type" value="Genomic_DNA"/>
</dbReference>
<comment type="catalytic activity">
    <reaction evidence="4">
        <text>D-erythrose 4-phosphate + phosphoenolpyruvate + H2O = 7-phospho-2-dehydro-3-deoxy-D-arabino-heptonate + phosphate</text>
        <dbReference type="Rhea" id="RHEA:14717"/>
        <dbReference type="ChEBI" id="CHEBI:15377"/>
        <dbReference type="ChEBI" id="CHEBI:16897"/>
        <dbReference type="ChEBI" id="CHEBI:43474"/>
        <dbReference type="ChEBI" id="CHEBI:58394"/>
        <dbReference type="ChEBI" id="CHEBI:58702"/>
        <dbReference type="EC" id="2.5.1.54"/>
    </reaction>
</comment>
<comment type="pathway">
    <text evidence="4">Metabolic intermediate biosynthesis; chorismate biosynthesis; chorismate from D-erythrose 4-phosphate and phosphoenolpyruvate: step 1/7.</text>
</comment>
<evidence type="ECO:0000313" key="9">
    <source>
        <dbReference type="Proteomes" id="UP000275024"/>
    </source>
</evidence>
<keyword evidence="8" id="KW-1185">Reference proteome</keyword>
<feature type="binding site" evidence="3">
    <location>
        <position position="315"/>
    </location>
    <ligand>
        <name>phosphoenolpyruvate</name>
        <dbReference type="ChEBI" id="CHEBI:58702"/>
    </ligand>
</feature>
<sequence length="441" mass="47005">MNRPLETPSATLAGTPGTPGTAHGAGWERPFDAAAPDGTLARSLPPELRAALADAVARPAAQQPRWPDLERVGEIRAVLEAAPPLTLPAEIDGLRGHLARVARGEAFLLQGGDCAETFTENTEAHVRATAGLLHEMAGILTGATGLPVVRVGRMAGQYAKPRSNALDALGLPVYRGDIVNGLAPEPEARVADPARMVRAHANAAATLNLLRALPGPDADPGLYVSHEALLLDYELALLRAHRGEGGTRLYAQSAHFLWIGDRTRQRDGAHLAFAELLANPLGLKIGPNTTPEQVVEYVERLDPHGTPGRLTLISRMGSGRVRDLLPPLVERVAASGHPVIWQCDPMHGNTRESPSGYKTRHFDDVADEVRGFFEVHRALGTHPGGLHIEFTGEDVTECLGGFQRISDADLAGRYETACDPRLNTRQSLELAALAAELLGGA</sequence>
<dbReference type="PANTHER" id="PTHR21337">
    <property type="entry name" value="PHOSPHO-2-DEHYDRO-3-DEOXYHEPTONATE ALDOLASE 1, 2"/>
    <property type="match status" value="1"/>
</dbReference>
<dbReference type="GO" id="GO:0003849">
    <property type="term" value="F:3-deoxy-7-phosphoheptulonate synthase activity"/>
    <property type="evidence" value="ECO:0007669"/>
    <property type="project" value="UniProtKB-EC"/>
</dbReference>
<keyword evidence="3" id="KW-0104">Cadmium</keyword>
<keyword evidence="3" id="KW-0170">Cobalt</keyword>
<comment type="cofactor">
    <cofactor evidence="3">
        <name>Mn(2+)</name>
        <dbReference type="ChEBI" id="CHEBI:29035"/>
    </cofactor>
    <cofactor evidence="3">
        <name>Co(2+)</name>
        <dbReference type="ChEBI" id="CHEBI:48828"/>
    </cofactor>
    <cofactor evidence="3">
        <name>Cd(2+)</name>
        <dbReference type="ChEBI" id="CHEBI:48775"/>
    </cofactor>
    <text evidence="3">Binds 1 divalent cation per subunit. The enzyme is active with manganese, cobalt or cadmium ions.</text>
</comment>
<dbReference type="Proteomes" id="UP000268652">
    <property type="component" value="Unassembled WGS sequence"/>
</dbReference>
<dbReference type="Gene3D" id="3.20.20.70">
    <property type="entry name" value="Aldolase class I"/>
    <property type="match status" value="1"/>
</dbReference>
<evidence type="ECO:0000313" key="7">
    <source>
        <dbReference type="EMBL" id="RKN13444.1"/>
    </source>
</evidence>
<dbReference type="GO" id="GO:0009073">
    <property type="term" value="P:aromatic amino acid family biosynthetic process"/>
    <property type="evidence" value="ECO:0007669"/>
    <property type="project" value="UniProtKB-KW"/>
</dbReference>
<reference evidence="8 9" key="1">
    <citation type="submission" date="2018-09" db="EMBL/GenBank/DDBJ databases">
        <title>Streptomyces sp. nov. DS1-2, an endophytic actinomycete isolated from roots of Dendrobium scabrilingue.</title>
        <authorList>
            <person name="Kuncharoen N."/>
            <person name="Kudo T."/>
            <person name="Ohkuma M."/>
            <person name="Yuki M."/>
            <person name="Tanasupawat S."/>
        </authorList>
    </citation>
    <scope>NUCLEOTIDE SEQUENCE [LARGE SCALE GENOMIC DNA]</scope>
    <source>
        <strain evidence="6 9">AZ1-7</strain>
        <strain evidence="7 8">DS1-2</strain>
    </source>
</reference>
<evidence type="ECO:0000313" key="8">
    <source>
        <dbReference type="Proteomes" id="UP000268652"/>
    </source>
</evidence>
<feature type="binding site" evidence="3">
    <location>
        <position position="389"/>
    </location>
    <ligand>
        <name>Mn(2+)</name>
        <dbReference type="ChEBI" id="CHEBI:29035"/>
    </ligand>
</feature>
<feature type="binding site" evidence="3">
    <location>
        <position position="419"/>
    </location>
    <ligand>
        <name>Mn(2+)</name>
        <dbReference type="ChEBI" id="CHEBI:29035"/>
    </ligand>
</feature>
<dbReference type="OrthoDB" id="4286926at2"/>
<keyword evidence="4" id="KW-0028">Amino-acid biosynthesis</keyword>
<keyword evidence="2 4" id="KW-0808">Transferase</keyword>
<dbReference type="InterPro" id="IPR013785">
    <property type="entry name" value="Aldolase_TIM"/>
</dbReference>
<evidence type="ECO:0000256" key="3">
    <source>
        <dbReference type="PIRSR" id="PIRSR602480-1"/>
    </source>
</evidence>
<feature type="region of interest" description="Disordered" evidence="5">
    <location>
        <begin position="1"/>
        <end position="40"/>
    </location>
</feature>
<keyword evidence="3" id="KW-0464">Manganese</keyword>
<dbReference type="GO" id="GO:0009423">
    <property type="term" value="P:chorismate biosynthetic process"/>
    <property type="evidence" value="ECO:0007669"/>
    <property type="project" value="UniProtKB-UniPathway"/>
</dbReference>
<dbReference type="Pfam" id="PF01474">
    <property type="entry name" value="DAHP_synth_2"/>
    <property type="match status" value="2"/>
</dbReference>
<evidence type="ECO:0000256" key="4">
    <source>
        <dbReference type="RuleBase" id="RU363071"/>
    </source>
</evidence>
<evidence type="ECO:0000256" key="2">
    <source>
        <dbReference type="ARBA" id="ARBA00022679"/>
    </source>
</evidence>
<dbReference type="PANTHER" id="PTHR21337:SF0">
    <property type="entry name" value="PHOSPHO-2-DEHYDRO-3-DEOXYHEPTONATE ALDOLASE"/>
    <property type="match status" value="1"/>
</dbReference>
<protein>
    <recommendedName>
        <fullName evidence="4">Phospho-2-dehydro-3-deoxyheptonate aldolase</fullName>
        <ecNumber evidence="4">2.5.1.54</ecNumber>
    </recommendedName>
</protein>
<dbReference type="UniPathway" id="UPA00053">
    <property type="reaction ID" value="UER00084"/>
</dbReference>
<accession>A0A3A9VS71</accession>
<feature type="binding site" evidence="3">
    <location>
        <position position="114"/>
    </location>
    <ligand>
        <name>Mn(2+)</name>
        <dbReference type="ChEBI" id="CHEBI:29035"/>
    </ligand>
</feature>
<organism evidence="6 9">
    <name type="scientific">Streptomyces radicis</name>
    <dbReference type="NCBI Taxonomy" id="1750517"/>
    <lineage>
        <taxon>Bacteria</taxon>
        <taxon>Bacillati</taxon>
        <taxon>Actinomycetota</taxon>
        <taxon>Actinomycetes</taxon>
        <taxon>Kitasatosporales</taxon>
        <taxon>Streptomycetaceae</taxon>
        <taxon>Streptomyces</taxon>
    </lineage>
</organism>
<dbReference type="RefSeq" id="WP_120700636.1">
    <property type="nucleotide sequence ID" value="NZ_RBDX01000047.1"/>
</dbReference>
<evidence type="ECO:0000256" key="5">
    <source>
        <dbReference type="SAM" id="MobiDB-lite"/>
    </source>
</evidence>
<gene>
    <name evidence="7" type="ORF">D7318_31260</name>
    <name evidence="6" type="ORF">D7319_31265</name>
</gene>
<proteinExistence type="inferred from homology"/>
<feature type="binding site" evidence="3">
    <location>
        <position position="347"/>
    </location>
    <ligand>
        <name>Mn(2+)</name>
        <dbReference type="ChEBI" id="CHEBI:29035"/>
    </ligand>
</feature>